<keyword evidence="5" id="KW-0698">rRNA processing</keyword>
<dbReference type="GO" id="GO:0008168">
    <property type="term" value="F:methyltransferase activity"/>
    <property type="evidence" value="ECO:0007669"/>
    <property type="project" value="UniProtKB-KW"/>
</dbReference>
<dbReference type="InterPro" id="IPR023267">
    <property type="entry name" value="RCMT"/>
</dbReference>
<dbReference type="InterPro" id="IPR054728">
    <property type="entry name" value="RsmB-like_ferredoxin"/>
</dbReference>
<evidence type="ECO:0000256" key="9">
    <source>
        <dbReference type="ARBA" id="ARBA00022884"/>
    </source>
</evidence>
<comment type="catalytic activity">
    <reaction evidence="12">
        <text>cytidine(967) in 16S rRNA + S-adenosyl-L-methionine = 5-methylcytidine(967) in 16S rRNA + S-adenosyl-L-homocysteine + H(+)</text>
        <dbReference type="Rhea" id="RHEA:42748"/>
        <dbReference type="Rhea" id="RHEA-COMP:10219"/>
        <dbReference type="Rhea" id="RHEA-COMP:10220"/>
        <dbReference type="ChEBI" id="CHEBI:15378"/>
        <dbReference type="ChEBI" id="CHEBI:57856"/>
        <dbReference type="ChEBI" id="CHEBI:59789"/>
        <dbReference type="ChEBI" id="CHEBI:74483"/>
        <dbReference type="ChEBI" id="CHEBI:82748"/>
        <dbReference type="EC" id="2.1.1.176"/>
    </reaction>
</comment>
<evidence type="ECO:0000256" key="7">
    <source>
        <dbReference type="ARBA" id="ARBA00022679"/>
    </source>
</evidence>
<keyword evidence="8 13" id="KW-0949">S-adenosyl-L-methionine</keyword>
<dbReference type="SUPFAM" id="SSF48013">
    <property type="entry name" value="NusB-like"/>
    <property type="match status" value="1"/>
</dbReference>
<keyword evidence="6 13" id="KW-0489">Methyltransferase</keyword>
<evidence type="ECO:0000256" key="13">
    <source>
        <dbReference type="PROSITE-ProRule" id="PRU01023"/>
    </source>
</evidence>
<protein>
    <recommendedName>
        <fullName evidence="3">16S rRNA (cytosine(967)-C(5))-methyltransferase</fullName>
        <ecNumber evidence="3">2.1.1.176</ecNumber>
    </recommendedName>
    <alternativeName>
        <fullName evidence="10">16S rRNA m5C967 methyltransferase</fullName>
    </alternativeName>
    <alternativeName>
        <fullName evidence="11">rRNA (cytosine-C(5)-)-methyltransferase RsmB</fullName>
    </alternativeName>
</protein>
<dbReference type="InterPro" id="IPR001678">
    <property type="entry name" value="MeTrfase_RsmB-F_NOP2_dom"/>
</dbReference>
<comment type="similarity">
    <text evidence="13">Belongs to the class I-like SAM-binding methyltransferase superfamily. RsmB/NOP family.</text>
</comment>
<keyword evidence="4" id="KW-0963">Cytoplasm</keyword>
<dbReference type="Proteomes" id="UP001629953">
    <property type="component" value="Unassembled WGS sequence"/>
</dbReference>
<evidence type="ECO:0000313" key="16">
    <source>
        <dbReference type="Proteomes" id="UP001629953"/>
    </source>
</evidence>
<evidence type="ECO:0000256" key="6">
    <source>
        <dbReference type="ARBA" id="ARBA00022603"/>
    </source>
</evidence>
<comment type="function">
    <text evidence="1">Specifically methylates the cytosine at position 967 (m5C967) of 16S rRNA.</text>
</comment>
<keyword evidence="16" id="KW-1185">Reference proteome</keyword>
<keyword evidence="7 13" id="KW-0808">Transferase</keyword>
<dbReference type="PANTHER" id="PTHR22807">
    <property type="entry name" value="NOP2 YEAST -RELATED NOL1/NOP2/FMU SUN DOMAIN-CONTAINING"/>
    <property type="match status" value="1"/>
</dbReference>
<dbReference type="PRINTS" id="PR02008">
    <property type="entry name" value="RCMTFAMILY"/>
</dbReference>
<dbReference type="InterPro" id="IPR049560">
    <property type="entry name" value="MeTrfase_RsmB-F_NOP2_cat"/>
</dbReference>
<dbReference type="EC" id="2.1.1.176" evidence="3"/>
<evidence type="ECO:0000256" key="5">
    <source>
        <dbReference type="ARBA" id="ARBA00022552"/>
    </source>
</evidence>
<dbReference type="PANTHER" id="PTHR22807:SF61">
    <property type="entry name" value="NOL1_NOP2_SUN FAMILY PROTEIN _ ANTITERMINATION NUSB DOMAIN-CONTAINING PROTEIN"/>
    <property type="match status" value="1"/>
</dbReference>
<proteinExistence type="inferred from homology"/>
<evidence type="ECO:0000313" key="15">
    <source>
        <dbReference type="EMBL" id="MFM2486910.1"/>
    </source>
</evidence>
<evidence type="ECO:0000256" key="11">
    <source>
        <dbReference type="ARBA" id="ARBA00031088"/>
    </source>
</evidence>
<gene>
    <name evidence="15" type="primary">rsmB</name>
    <name evidence="15" type="ORF">ABUE30_17910</name>
</gene>
<evidence type="ECO:0000256" key="10">
    <source>
        <dbReference type="ARBA" id="ARBA00030399"/>
    </source>
</evidence>
<dbReference type="InterPro" id="IPR035926">
    <property type="entry name" value="NusB-like_sf"/>
</dbReference>
<name>A0ABW9GD34_9GAMM</name>
<dbReference type="NCBIfam" id="TIGR00563">
    <property type="entry name" value="rsmB"/>
    <property type="match status" value="1"/>
</dbReference>
<dbReference type="InterPro" id="IPR029063">
    <property type="entry name" value="SAM-dependent_MTases_sf"/>
</dbReference>
<dbReference type="NCBIfam" id="NF011494">
    <property type="entry name" value="PRK14902.1"/>
    <property type="match status" value="1"/>
</dbReference>
<dbReference type="RefSeq" id="WP_408625254.1">
    <property type="nucleotide sequence ID" value="NZ_JBEQCT010000013.1"/>
</dbReference>
<reference evidence="15 16" key="1">
    <citation type="journal article" date="2013" name="Int. J. Syst. Evol. Microbiol.">
        <title>Celerinatantimonas yamalensis sp. nov., a cold-adapted diazotrophic bacterium from a cold permafrost brine.</title>
        <authorList>
            <person name="Shcherbakova V."/>
            <person name="Chuvilskaya N."/>
            <person name="Rivkina E."/>
            <person name="Demidov N."/>
            <person name="Uchaeva V."/>
            <person name="Suetin S."/>
            <person name="Suzina N."/>
            <person name="Gilichinsky D."/>
        </authorList>
    </citation>
    <scope>NUCLEOTIDE SEQUENCE [LARGE SCALE GENOMIC DNA]</scope>
    <source>
        <strain evidence="15 16">C7</strain>
    </source>
</reference>
<evidence type="ECO:0000256" key="4">
    <source>
        <dbReference type="ARBA" id="ARBA00022490"/>
    </source>
</evidence>
<feature type="binding site" evidence="13">
    <location>
        <position position="274"/>
    </location>
    <ligand>
        <name>S-adenosyl-L-methionine</name>
        <dbReference type="ChEBI" id="CHEBI:59789"/>
    </ligand>
</feature>
<evidence type="ECO:0000256" key="12">
    <source>
        <dbReference type="ARBA" id="ARBA00047283"/>
    </source>
</evidence>
<comment type="subcellular location">
    <subcellularLocation>
        <location evidence="2">Cytoplasm</location>
    </subcellularLocation>
</comment>
<sequence>MTSRALSASIIFQVIEQSQSLNGLFDRELARCSLKDRGLTQELCYGVIRLLPRLDYWARQLMDKPLKGKYRTGHYLILAGLYQLFYMRIPAHAAVSETVQASRELKLGQFSKLINGVLRNAERRHDELMELINQQPSLQSCHPKWLSEQIEQAYPEKYHDILQANNQRAPMWLRVNQHAITTTEYLAKLVEADISAFPCPDTPDGLRLEHPVGVTKLPGFHQGWVSVQDGAAQMAARLLDPQPNDKILDACAAPGGKTCHLLERQPSIKLTAIDVDAQRLTRVQENLDRLNLQAILRVADASKPQLWSDGPYDRILLDAPCSATGVIRRHPDIKWLRRQEDIAALVVLQQQILTALWGELKVGGTLLYATCSILPAENNQQIAGFLADHSDAQLLPIHIDETPQSPGWQILPGELHKDGFYYARLQKRPNAG</sequence>
<keyword evidence="9 13" id="KW-0694">RNA-binding</keyword>
<dbReference type="GO" id="GO:0032259">
    <property type="term" value="P:methylation"/>
    <property type="evidence" value="ECO:0007669"/>
    <property type="project" value="UniProtKB-KW"/>
</dbReference>
<evidence type="ECO:0000256" key="8">
    <source>
        <dbReference type="ARBA" id="ARBA00022691"/>
    </source>
</evidence>
<evidence type="ECO:0000256" key="2">
    <source>
        <dbReference type="ARBA" id="ARBA00004496"/>
    </source>
</evidence>
<evidence type="ECO:0000259" key="14">
    <source>
        <dbReference type="PROSITE" id="PS51686"/>
    </source>
</evidence>
<dbReference type="Gene3D" id="1.10.287.730">
    <property type="entry name" value="Helix hairpin bin"/>
    <property type="match status" value="1"/>
</dbReference>
<feature type="binding site" evidence="13">
    <location>
        <position position="318"/>
    </location>
    <ligand>
        <name>S-adenosyl-L-methionine</name>
        <dbReference type="ChEBI" id="CHEBI:59789"/>
    </ligand>
</feature>
<feature type="domain" description="SAM-dependent MTase RsmB/NOP-type" evidence="14">
    <location>
        <begin position="161"/>
        <end position="428"/>
    </location>
</feature>
<comment type="caution">
    <text evidence="15">The sequence shown here is derived from an EMBL/GenBank/DDBJ whole genome shotgun (WGS) entry which is preliminary data.</text>
</comment>
<dbReference type="Pfam" id="PF01029">
    <property type="entry name" value="NusB"/>
    <property type="match status" value="1"/>
</dbReference>
<dbReference type="PROSITE" id="PS51686">
    <property type="entry name" value="SAM_MT_RSMB_NOP"/>
    <property type="match status" value="1"/>
</dbReference>
<dbReference type="NCBIfam" id="NF008149">
    <property type="entry name" value="PRK10901.1"/>
    <property type="match status" value="1"/>
</dbReference>
<dbReference type="Pfam" id="PF01189">
    <property type="entry name" value="Methyltr_RsmB-F"/>
    <property type="match status" value="1"/>
</dbReference>
<dbReference type="Pfam" id="PF22458">
    <property type="entry name" value="RsmF-B_ferredox"/>
    <property type="match status" value="1"/>
</dbReference>
<feature type="active site" description="Nucleophile" evidence="13">
    <location>
        <position position="371"/>
    </location>
</feature>
<dbReference type="InterPro" id="IPR004573">
    <property type="entry name" value="rRNA_ssu_MeTfrase_B"/>
</dbReference>
<dbReference type="EMBL" id="JBEQCT010000013">
    <property type="protein sequence ID" value="MFM2486910.1"/>
    <property type="molecule type" value="Genomic_DNA"/>
</dbReference>
<accession>A0ABW9GD34</accession>
<evidence type="ECO:0000256" key="3">
    <source>
        <dbReference type="ARBA" id="ARBA00012140"/>
    </source>
</evidence>
<dbReference type="Gene3D" id="3.30.70.1170">
    <property type="entry name" value="Sun protein, domain 3"/>
    <property type="match status" value="1"/>
</dbReference>
<dbReference type="CDD" id="cd02440">
    <property type="entry name" value="AdoMet_MTases"/>
    <property type="match status" value="1"/>
</dbReference>
<organism evidence="15 16">
    <name type="scientific">Celerinatantimonas yamalensis</name>
    <dbReference type="NCBI Taxonomy" id="559956"/>
    <lineage>
        <taxon>Bacteria</taxon>
        <taxon>Pseudomonadati</taxon>
        <taxon>Pseudomonadota</taxon>
        <taxon>Gammaproteobacteria</taxon>
        <taxon>Celerinatantimonadaceae</taxon>
        <taxon>Celerinatantimonas</taxon>
    </lineage>
</organism>
<feature type="binding site" evidence="13">
    <location>
        <begin position="251"/>
        <end position="257"/>
    </location>
    <ligand>
        <name>S-adenosyl-L-methionine</name>
        <dbReference type="ChEBI" id="CHEBI:59789"/>
    </ligand>
</feature>
<dbReference type="InterPro" id="IPR006027">
    <property type="entry name" value="NusB_RsmB_TIM44"/>
</dbReference>
<dbReference type="Gene3D" id="1.10.940.10">
    <property type="entry name" value="NusB-like"/>
    <property type="match status" value="1"/>
</dbReference>
<evidence type="ECO:0000256" key="1">
    <source>
        <dbReference type="ARBA" id="ARBA00002724"/>
    </source>
</evidence>
<feature type="binding site" evidence="13">
    <location>
        <position position="300"/>
    </location>
    <ligand>
        <name>S-adenosyl-L-methionine</name>
        <dbReference type="ChEBI" id="CHEBI:59789"/>
    </ligand>
</feature>
<dbReference type="SUPFAM" id="SSF53335">
    <property type="entry name" value="S-adenosyl-L-methionine-dependent methyltransferases"/>
    <property type="match status" value="1"/>
</dbReference>
<dbReference type="Gene3D" id="3.40.50.150">
    <property type="entry name" value="Vaccinia Virus protein VP39"/>
    <property type="match status" value="1"/>
</dbReference>